<keyword evidence="1" id="KW-0479">Metal-binding</keyword>
<feature type="domain" description="Reverse transcriptase" evidence="4">
    <location>
        <begin position="827"/>
        <end position="1079"/>
    </location>
</feature>
<proteinExistence type="predicted"/>
<dbReference type="PANTHER" id="PTHR19446">
    <property type="entry name" value="REVERSE TRANSCRIPTASES"/>
    <property type="match status" value="1"/>
</dbReference>
<evidence type="ECO:0000313" key="6">
    <source>
        <dbReference type="Proteomes" id="UP000499080"/>
    </source>
</evidence>
<accession>A0A4Y2DZY8</accession>
<evidence type="ECO:0000313" key="5">
    <source>
        <dbReference type="EMBL" id="GBM22372.1"/>
    </source>
</evidence>
<keyword evidence="1" id="KW-0862">Zinc</keyword>
<feature type="region of interest" description="Disordered" evidence="2">
    <location>
        <begin position="645"/>
        <end position="678"/>
    </location>
</feature>
<dbReference type="SUPFAM" id="SSF56672">
    <property type="entry name" value="DNA/RNA polymerases"/>
    <property type="match status" value="1"/>
</dbReference>
<feature type="region of interest" description="Disordered" evidence="2">
    <location>
        <begin position="1545"/>
        <end position="1567"/>
    </location>
</feature>
<dbReference type="PROSITE" id="PS00028">
    <property type="entry name" value="ZINC_FINGER_C2H2_1"/>
    <property type="match status" value="1"/>
</dbReference>
<reference evidence="5 6" key="1">
    <citation type="journal article" date="2019" name="Sci. Rep.">
        <title>Orb-weaving spider Araneus ventricosus genome elucidates the spidroin gene catalogue.</title>
        <authorList>
            <person name="Kono N."/>
            <person name="Nakamura H."/>
            <person name="Ohtoshi R."/>
            <person name="Moran D.A.P."/>
            <person name="Shinohara A."/>
            <person name="Yoshida Y."/>
            <person name="Fujiwara M."/>
            <person name="Mori M."/>
            <person name="Tomita M."/>
            <person name="Arakawa K."/>
        </authorList>
    </citation>
    <scope>NUCLEOTIDE SEQUENCE [LARGE SCALE GENOMIC DNA]</scope>
</reference>
<dbReference type="InterPro" id="IPR013087">
    <property type="entry name" value="Znf_C2H2_type"/>
</dbReference>
<gene>
    <name evidence="5" type="primary">PO21_27</name>
    <name evidence="5" type="ORF">AVEN_48287_1</name>
</gene>
<dbReference type="Gene3D" id="3.30.160.60">
    <property type="entry name" value="Classic Zinc Finger"/>
    <property type="match status" value="1"/>
</dbReference>
<evidence type="ECO:0000259" key="3">
    <source>
        <dbReference type="PROSITE" id="PS50157"/>
    </source>
</evidence>
<sequence>MQQVEYFPFSLRCAYCDLDMSSPTSFGDHILELHSGFSEAQKDKVRHYAKSTQPAEESDAVSSDEDMSFHCTKCNEAFPSEAHLLQHVCSPSPSRSWKCVLCSHVARKRSGLRFHMKAKHNTWKVVTDKSGLPKPNVMKPSAVKKLQFSLPSSPDNVPVVNGAPLISFPVSPPGNALSLLDPICSHFQPASESRFHCPKCSFTASSASILEVHLGNSHSPRHVVTGNSSNAVVASIQCPDCNTPCADSTELLAHNCRPMDFLAYPPTSSPVRNCPACGFLVTAPDDKVETVLLYHINKRHACKLCDFVEIKRSDLTGHMKRHQHPQLKNKPPATRNLESSLAPNHQNLPTISMSSPALPSVRLPVSDPPPPSYVCSGCGTGLTFAFFLDVHCARCPSILALSDNTFPSQTRLPLFKCNICPFVGKDASNLSTHLSAKHNVIMSFDADFSNTPASQDSGRIDNPPLHAGSPKENAKPGSSPTSGPTPSQQVRKTAAPSEMPLSHCRIGNSLFLIFPMLGGLKCTEEDCPFEYHTKGWTSTKNSLIRHLYREHKIEIATSYLWCPKCKTRTSNKPSSHPCLKDSPLANQPGDLHEWKCNICSFSSPSETGLNNHLLAHKKKRLLAAGPQKITKTYRKTPRRGKVVPIVESEDENIDAPGTSSAPTTSNLPLTPPPSRAEMDNSLLGTYIKDLETLLTNDPTEEAFLYFCNTIDQAVAETHSFTAGSLWKNRKRAVREIWEDTSEFSTIPPATLEAHFSEAWGPNQAEQNFFVPSNSPRTELLSTSFSAAEVRKKLSKAENTPAGPDGATYLQWRSVEFSANFLAAAFNACLHFRKIPPKWKESSTILLPKSGDLASLSNWRPIALSSTIYKILTKCLAARLSDWCEKYNILSPCQKGFTPFDGVVEHNYVLQQRKGLASSKKKELCVAWLDVTNAFGALPHSAIFEALGTGQLFVDLVSDIYADSSSKILASEGATRQIPILSGVKQGCPISGLLFNICTDPIIRSLQGDSTCHKVLAFADDVCILAESPGELQAQLNTIYTQFAKIGLSLNPRKSVSMHFSGATPTGTRNTRFTINGIPIRALVEGEFHKFLGKPVGYNPCPDYKKLEEFYDLAMAILQSKLAPWQRIDALLCFVFPVLQFAMRTGQFRKTEWDEFDRALRKGIKDTLGLPQNACNDYLYGHRKFGCIGIPITAEDSDLYRIDTAFKLLTSKDEKLALLALQDLQRTVQFRFGIVSPSDRDLETYMSGSQFQDRDNCHSNEWMVARLASAKHSIRWEFDEGIPRLKFEDTTIRSFQRRRVIHSLRDMKKTIRSNNLPLPKQGKAMECVAQSPASSHFVANGTYTRFCDWAFVHSARLDLLKLNGTQPWKVNAQKRCRWCSKGTLETLPHVLCHCEVHPRAWQLRHDSVGDRVVSAISARGHIVAKNQPVGPKSLKPDIVFQKGKKMFIIDVTIPFENRLDNFAAARQRKLEKYDHLIEFYNMGFQTSIVPIVVGALGSWDKGNDAFLSRFMSKSYLKKFQQLCVSDVIKWSRDIFVEHVTGVRQYTDTNTSRPNPISRLVGTSSAASSSKHRRSIGQLVVIPDSQPIDGVSQGLEDLLDLSPDRSQRD</sequence>
<name>A0A4Y2DZY8_ARAVE</name>
<comment type="caution">
    <text evidence="5">The sequence shown here is derived from an EMBL/GenBank/DDBJ whole genome shotgun (WGS) entry which is preliminary data.</text>
</comment>
<dbReference type="SMART" id="SM00355">
    <property type="entry name" value="ZnF_C2H2"/>
    <property type="match status" value="8"/>
</dbReference>
<dbReference type="EMBL" id="BGPR01091209">
    <property type="protein sequence ID" value="GBM22372.1"/>
    <property type="molecule type" value="Genomic_DNA"/>
</dbReference>
<evidence type="ECO:0000259" key="4">
    <source>
        <dbReference type="PROSITE" id="PS50878"/>
    </source>
</evidence>
<feature type="region of interest" description="Disordered" evidence="2">
    <location>
        <begin position="319"/>
        <end position="349"/>
    </location>
</feature>
<feature type="compositionally biased region" description="Low complexity" evidence="2">
    <location>
        <begin position="476"/>
        <end position="487"/>
    </location>
</feature>
<protein>
    <submittedName>
        <fullName evidence="5">Retrovirus-related Pol polyprotein from type-1 retrotransposable element R2</fullName>
    </submittedName>
</protein>
<dbReference type="Pfam" id="PF00078">
    <property type="entry name" value="RVT_1"/>
    <property type="match status" value="1"/>
</dbReference>
<dbReference type="InterPro" id="IPR043502">
    <property type="entry name" value="DNA/RNA_pol_sf"/>
</dbReference>
<dbReference type="OrthoDB" id="6703544at2759"/>
<dbReference type="PROSITE" id="PS50157">
    <property type="entry name" value="ZINC_FINGER_C2H2_2"/>
    <property type="match status" value="1"/>
</dbReference>
<dbReference type="GO" id="GO:0008270">
    <property type="term" value="F:zinc ion binding"/>
    <property type="evidence" value="ECO:0007669"/>
    <property type="project" value="UniProtKB-KW"/>
</dbReference>
<feature type="region of interest" description="Disordered" evidence="2">
    <location>
        <begin position="452"/>
        <end position="498"/>
    </location>
</feature>
<dbReference type="InterPro" id="IPR000477">
    <property type="entry name" value="RT_dom"/>
</dbReference>
<dbReference type="Proteomes" id="UP000499080">
    <property type="component" value="Unassembled WGS sequence"/>
</dbReference>
<feature type="domain" description="C2H2-type" evidence="3">
    <location>
        <begin position="69"/>
        <end position="96"/>
    </location>
</feature>
<feature type="region of interest" description="Disordered" evidence="2">
    <location>
        <begin position="1583"/>
        <end position="1607"/>
    </location>
</feature>
<dbReference type="PROSITE" id="PS50878">
    <property type="entry name" value="RT_POL"/>
    <property type="match status" value="1"/>
</dbReference>
<evidence type="ECO:0000256" key="1">
    <source>
        <dbReference type="PROSITE-ProRule" id="PRU00042"/>
    </source>
</evidence>
<organism evidence="5 6">
    <name type="scientific">Araneus ventricosus</name>
    <name type="common">Orbweaver spider</name>
    <name type="synonym">Epeira ventricosa</name>
    <dbReference type="NCBI Taxonomy" id="182803"/>
    <lineage>
        <taxon>Eukaryota</taxon>
        <taxon>Metazoa</taxon>
        <taxon>Ecdysozoa</taxon>
        <taxon>Arthropoda</taxon>
        <taxon>Chelicerata</taxon>
        <taxon>Arachnida</taxon>
        <taxon>Araneae</taxon>
        <taxon>Araneomorphae</taxon>
        <taxon>Entelegynae</taxon>
        <taxon>Araneoidea</taxon>
        <taxon>Araneidae</taxon>
        <taxon>Araneus</taxon>
    </lineage>
</organism>
<dbReference type="CDD" id="cd01650">
    <property type="entry name" value="RT_nLTR_like"/>
    <property type="match status" value="1"/>
</dbReference>
<evidence type="ECO:0000256" key="2">
    <source>
        <dbReference type="SAM" id="MobiDB-lite"/>
    </source>
</evidence>
<feature type="compositionally biased region" description="Polar residues" evidence="2">
    <location>
        <begin position="336"/>
        <end position="349"/>
    </location>
</feature>
<keyword evidence="6" id="KW-1185">Reference proteome</keyword>
<keyword evidence="1" id="KW-0863">Zinc-finger</keyword>
<dbReference type="GO" id="GO:0071897">
    <property type="term" value="P:DNA biosynthetic process"/>
    <property type="evidence" value="ECO:0007669"/>
    <property type="project" value="UniProtKB-ARBA"/>
</dbReference>
<feature type="compositionally biased region" description="Low complexity" evidence="2">
    <location>
        <begin position="658"/>
        <end position="668"/>
    </location>
</feature>